<dbReference type="PANTHER" id="PTHR33112">
    <property type="entry name" value="DOMAIN PROTEIN, PUTATIVE-RELATED"/>
    <property type="match status" value="1"/>
</dbReference>
<dbReference type="Proteomes" id="UP000824998">
    <property type="component" value="Unassembled WGS sequence"/>
</dbReference>
<reference evidence="2" key="1">
    <citation type="journal article" date="2021" name="IMA Fungus">
        <title>Genomic characterization of three marine fungi, including Emericellopsis atlantica sp. nov. with signatures of a generalist lifestyle and marine biomass degradation.</title>
        <authorList>
            <person name="Hagestad O.C."/>
            <person name="Hou L."/>
            <person name="Andersen J.H."/>
            <person name="Hansen E.H."/>
            <person name="Altermark B."/>
            <person name="Li C."/>
            <person name="Kuhnert E."/>
            <person name="Cox R.J."/>
            <person name="Crous P.W."/>
            <person name="Spatafora J.W."/>
            <person name="Lail K."/>
            <person name="Amirebrahimi M."/>
            <person name="Lipzen A."/>
            <person name="Pangilinan J."/>
            <person name="Andreopoulos W."/>
            <person name="Hayes R.D."/>
            <person name="Ng V."/>
            <person name="Grigoriev I.V."/>
            <person name="Jackson S.A."/>
            <person name="Sutton T.D.S."/>
            <person name="Dobson A.D.W."/>
            <person name="Rama T."/>
        </authorList>
    </citation>
    <scope>NUCLEOTIDE SEQUENCE</scope>
    <source>
        <strain evidence="2">TRa018bII</strain>
    </source>
</reference>
<sequence>MTMSSPSNYAPTCDACKATFEAKITNKKKSGHHATLSGFFAAVTLPCYICRRIFQRLEPDHQRLLSNLPEDLKAIERNDQVVKNSGGATTFYWEVLPRQHVKIWVEFNGRYILRMKKLISVSSDNLIGTLLKSQGFEFVFSAKLDQTGRPNSVSTNCREGWQLVSSQLSDCLSSHLRCGSRRDSTRWRPTRLLDIGYAPGRFRIVEGSEILPEEDYITLSHKWGKDNPLALTVSNLSQMKEGVASTILSKTFQDAIIVAQHLNIRYVWIDSLCIIQAGDNGTDKQREIIQMDKVYRNSLLNVSADLGLHGIFSERDLDLFTPMQTSLCIEIENTDGEFTKDTYQSVELDVFDREVSDAPLNRRGWVLQERVLAPRTLHFCRREIFWECCENIVCESFPRGFPEEYLRPHHMLLFKRFDAKDTVDQYYETWNSILTAYGQCEELTVPDDKLIAISGIARYIKGFLEDRYIAGLWLKSLAGQMLWYIASAWPTKTRHESNLRRAPSFSWASIDDKFVPALISPGEILVDVSCLQSSKTGSPLEEDVFGPLDGTSLQLKVTGRLKLAKIRNSNGIATLSPLRSNPNQGDSQQETILTSASVRFDFRTDTSHFDRSQLLDYRQRVIYYIPWQDSGTATRPRLLCILFELVDPKRGHFRRIGISFVFQLGDRELLLQDQFNERTLPGRYDERSGKHVIYVL</sequence>
<dbReference type="Pfam" id="PF06985">
    <property type="entry name" value="HET"/>
    <property type="match status" value="1"/>
</dbReference>
<keyword evidence="3" id="KW-1185">Reference proteome</keyword>
<comment type="caution">
    <text evidence="2">The sequence shown here is derived from an EMBL/GenBank/DDBJ whole genome shotgun (WGS) entry which is preliminary data.</text>
</comment>
<dbReference type="EMBL" id="MU251446">
    <property type="protein sequence ID" value="KAG9234953.1"/>
    <property type="molecule type" value="Genomic_DNA"/>
</dbReference>
<proteinExistence type="predicted"/>
<dbReference type="InterPro" id="IPR010730">
    <property type="entry name" value="HET"/>
</dbReference>
<protein>
    <submittedName>
        <fullName evidence="2">Heterokaryon incompatibility protein-domain-containing protein</fullName>
    </submittedName>
</protein>
<gene>
    <name evidence="2" type="ORF">BJ875DRAFT_288306</name>
</gene>
<organism evidence="2 3">
    <name type="scientific">Amylocarpus encephaloides</name>
    <dbReference type="NCBI Taxonomy" id="45428"/>
    <lineage>
        <taxon>Eukaryota</taxon>
        <taxon>Fungi</taxon>
        <taxon>Dikarya</taxon>
        <taxon>Ascomycota</taxon>
        <taxon>Pezizomycotina</taxon>
        <taxon>Leotiomycetes</taxon>
        <taxon>Helotiales</taxon>
        <taxon>Helotiales incertae sedis</taxon>
        <taxon>Amylocarpus</taxon>
    </lineage>
</organism>
<evidence type="ECO:0000313" key="3">
    <source>
        <dbReference type="Proteomes" id="UP000824998"/>
    </source>
</evidence>
<dbReference type="OrthoDB" id="5362512at2759"/>
<evidence type="ECO:0000259" key="1">
    <source>
        <dbReference type="Pfam" id="PF06985"/>
    </source>
</evidence>
<dbReference type="PANTHER" id="PTHR33112:SF11">
    <property type="entry name" value="HETEROKARYON INCOMPATIBILITY DOMAIN-CONTAINING PROTEIN"/>
    <property type="match status" value="1"/>
</dbReference>
<evidence type="ECO:0000313" key="2">
    <source>
        <dbReference type="EMBL" id="KAG9234953.1"/>
    </source>
</evidence>
<accession>A0A9P7YJI3</accession>
<dbReference type="AlphaFoldDB" id="A0A9P7YJI3"/>
<feature type="domain" description="Heterokaryon incompatibility" evidence="1">
    <location>
        <begin position="216"/>
        <end position="369"/>
    </location>
</feature>
<name>A0A9P7YJI3_9HELO</name>